<sequence>MADTGRRSSCGLSATEKEITAQAWIKLAPALGDDLRIIQSEVKQGRAQLIAWGNAEFFTVLREEIAANGKELVIVAAAGKNSIQYLDVIHKQAAAQGFASVRLHTMRPDSMLRMGKSLGYQKAETILRAVL</sequence>
<proteinExistence type="predicted"/>
<organism evidence="1 2">
    <name type="scientific">Shewanella subflava</name>
    <dbReference type="NCBI Taxonomy" id="2986476"/>
    <lineage>
        <taxon>Bacteria</taxon>
        <taxon>Pseudomonadati</taxon>
        <taxon>Pseudomonadota</taxon>
        <taxon>Gammaproteobacteria</taxon>
        <taxon>Alteromonadales</taxon>
        <taxon>Shewanellaceae</taxon>
        <taxon>Shewanella</taxon>
    </lineage>
</organism>
<evidence type="ECO:0000313" key="1">
    <source>
        <dbReference type="EMBL" id="MCW3173750.1"/>
    </source>
</evidence>
<evidence type="ECO:0000313" key="2">
    <source>
        <dbReference type="Proteomes" id="UP001163714"/>
    </source>
</evidence>
<dbReference type="Proteomes" id="UP001163714">
    <property type="component" value="Unassembled WGS sequence"/>
</dbReference>
<keyword evidence="2" id="KW-1185">Reference proteome</keyword>
<name>A0ABT3ICR7_9GAMM</name>
<dbReference type="RefSeq" id="WP_264727996.1">
    <property type="nucleotide sequence ID" value="NZ_JAPDMX010000030.1"/>
</dbReference>
<reference evidence="1" key="1">
    <citation type="submission" date="2022-10" db="EMBL/GenBank/DDBJ databases">
        <title>Shewanella flava sp. nov, isolated from the estuary of the Fenhe River into the Yellow River.</title>
        <authorList>
            <person name="Li Y."/>
        </authorList>
    </citation>
    <scope>NUCLEOTIDE SEQUENCE</scope>
    <source>
        <strain evidence="1">FYR11-62</strain>
    </source>
</reference>
<protein>
    <submittedName>
        <fullName evidence="1">Uncharacterized protein</fullName>
    </submittedName>
</protein>
<dbReference type="EMBL" id="JAPDMX010000030">
    <property type="protein sequence ID" value="MCW3173750.1"/>
    <property type="molecule type" value="Genomic_DNA"/>
</dbReference>
<comment type="caution">
    <text evidence="1">The sequence shown here is derived from an EMBL/GenBank/DDBJ whole genome shotgun (WGS) entry which is preliminary data.</text>
</comment>
<accession>A0ABT3ICR7</accession>
<gene>
    <name evidence="1" type="ORF">OHT75_14815</name>
</gene>